<protein>
    <submittedName>
        <fullName evidence="1">Uncharacterized protein</fullName>
    </submittedName>
</protein>
<dbReference type="AlphaFoldDB" id="A0A7S2BC48"/>
<dbReference type="EMBL" id="HBGT01005738">
    <property type="protein sequence ID" value="CAD9392143.1"/>
    <property type="molecule type" value="Transcribed_RNA"/>
</dbReference>
<accession>A0A7S2BC48</accession>
<organism evidence="1">
    <name type="scientific">Florenciella parvula</name>
    <dbReference type="NCBI Taxonomy" id="236787"/>
    <lineage>
        <taxon>Eukaryota</taxon>
        <taxon>Sar</taxon>
        <taxon>Stramenopiles</taxon>
        <taxon>Ochrophyta</taxon>
        <taxon>Dictyochophyceae</taxon>
        <taxon>Florenciellales</taxon>
        <taxon>Florenciella</taxon>
    </lineage>
</organism>
<proteinExistence type="predicted"/>
<reference evidence="1" key="1">
    <citation type="submission" date="2021-01" db="EMBL/GenBank/DDBJ databases">
        <authorList>
            <person name="Corre E."/>
            <person name="Pelletier E."/>
            <person name="Niang G."/>
            <person name="Scheremetjew M."/>
            <person name="Finn R."/>
            <person name="Kale V."/>
            <person name="Holt S."/>
            <person name="Cochrane G."/>
            <person name="Meng A."/>
            <person name="Brown T."/>
            <person name="Cohen L."/>
        </authorList>
    </citation>
    <scope>NUCLEOTIDE SEQUENCE</scope>
    <source>
        <strain evidence="1">RCC1693</strain>
    </source>
</reference>
<sequence length="131" mass="14514">MLSPLIKVAFDEKARRRRLAATKLKARGKVTSALALARWGWSRRVTNLGFNGALQVTLANLAQVVAATVLTLPVRLLFKVFGLIRAASKRLKVVGGKVGRWRTGQRPKGFPFRLTRNKAPKKNYEGGEYGL</sequence>
<name>A0A7S2BC48_9STRA</name>
<evidence type="ECO:0000313" key="1">
    <source>
        <dbReference type="EMBL" id="CAD9392143.1"/>
    </source>
</evidence>
<gene>
    <name evidence="1" type="ORF">FPAR1323_LOCUS3141</name>
</gene>